<gene>
    <name evidence="2" type="ORF">Bca52824_035727</name>
</gene>
<name>A0A8X7S3C5_BRACI</name>
<protein>
    <submittedName>
        <fullName evidence="2">Uncharacterized protein</fullName>
    </submittedName>
</protein>
<keyword evidence="3" id="KW-1185">Reference proteome</keyword>
<dbReference type="OrthoDB" id="185659at2759"/>
<organism evidence="2 3">
    <name type="scientific">Brassica carinata</name>
    <name type="common">Ethiopian mustard</name>
    <name type="synonym">Abyssinian cabbage</name>
    <dbReference type="NCBI Taxonomy" id="52824"/>
    <lineage>
        <taxon>Eukaryota</taxon>
        <taxon>Viridiplantae</taxon>
        <taxon>Streptophyta</taxon>
        <taxon>Embryophyta</taxon>
        <taxon>Tracheophyta</taxon>
        <taxon>Spermatophyta</taxon>
        <taxon>Magnoliopsida</taxon>
        <taxon>eudicotyledons</taxon>
        <taxon>Gunneridae</taxon>
        <taxon>Pentapetalae</taxon>
        <taxon>rosids</taxon>
        <taxon>malvids</taxon>
        <taxon>Brassicales</taxon>
        <taxon>Brassicaceae</taxon>
        <taxon>Brassiceae</taxon>
        <taxon>Brassica</taxon>
    </lineage>
</organism>
<dbReference type="AlphaFoldDB" id="A0A8X7S3C5"/>
<feature type="region of interest" description="Disordered" evidence="1">
    <location>
        <begin position="1"/>
        <end position="46"/>
    </location>
</feature>
<proteinExistence type="predicted"/>
<sequence>MASVTTLISSSSTRVLPPKSSLPSPSLSFLPTLSSPSPSASLGFARPSSLTSVRSTSRRSFAVKAQTDDLPLVGNKAPDFEAEAVFDQDFIKEACGSCNAYC</sequence>
<comment type="caution">
    <text evidence="2">The sequence shown here is derived from an EMBL/GenBank/DDBJ whole genome shotgun (WGS) entry which is preliminary data.</text>
</comment>
<feature type="compositionally biased region" description="Polar residues" evidence="1">
    <location>
        <begin position="1"/>
        <end position="14"/>
    </location>
</feature>
<evidence type="ECO:0000256" key="1">
    <source>
        <dbReference type="SAM" id="MobiDB-lite"/>
    </source>
</evidence>
<evidence type="ECO:0000313" key="2">
    <source>
        <dbReference type="EMBL" id="KAG2299255.1"/>
    </source>
</evidence>
<evidence type="ECO:0000313" key="3">
    <source>
        <dbReference type="Proteomes" id="UP000886595"/>
    </source>
</evidence>
<dbReference type="Proteomes" id="UP000886595">
    <property type="component" value="Unassembled WGS sequence"/>
</dbReference>
<feature type="compositionally biased region" description="Low complexity" evidence="1">
    <location>
        <begin position="16"/>
        <end position="46"/>
    </location>
</feature>
<accession>A0A8X7S3C5</accession>
<reference evidence="2 3" key="1">
    <citation type="submission" date="2020-02" db="EMBL/GenBank/DDBJ databases">
        <authorList>
            <person name="Ma Q."/>
            <person name="Huang Y."/>
            <person name="Song X."/>
            <person name="Pei D."/>
        </authorList>
    </citation>
    <scope>NUCLEOTIDE SEQUENCE [LARGE SCALE GENOMIC DNA]</scope>
    <source>
        <strain evidence="2">Sxm20200214</strain>
        <tissue evidence="2">Leaf</tissue>
    </source>
</reference>
<dbReference type="EMBL" id="JAAMPC010000008">
    <property type="protein sequence ID" value="KAG2299255.1"/>
    <property type="molecule type" value="Genomic_DNA"/>
</dbReference>